<gene>
    <name evidence="2" type="ORF">GALMADRAFT_253416</name>
</gene>
<dbReference type="OrthoDB" id="2949884at2759"/>
<evidence type="ECO:0000313" key="2">
    <source>
        <dbReference type="EMBL" id="KDR71700.1"/>
    </source>
</evidence>
<evidence type="ECO:0000256" key="1">
    <source>
        <dbReference type="SAM" id="SignalP"/>
    </source>
</evidence>
<sequence>MALNDLDALSFIISLMILMHAVQRQAIASGSPSVTTWSRLISSFLEHHQDLVKAKISTLIPQVANIVQDIHNHRTFLTKVITSMWQFSDKTADTFATKLVQCVKDNLI</sequence>
<protein>
    <submittedName>
        <fullName evidence="2">Uncharacterized protein</fullName>
    </submittedName>
</protein>
<feature type="signal peptide" evidence="1">
    <location>
        <begin position="1"/>
        <end position="24"/>
    </location>
</feature>
<evidence type="ECO:0000313" key="3">
    <source>
        <dbReference type="Proteomes" id="UP000027222"/>
    </source>
</evidence>
<reference evidence="3" key="1">
    <citation type="journal article" date="2014" name="Proc. Natl. Acad. Sci. U.S.A.">
        <title>Extensive sampling of basidiomycete genomes demonstrates inadequacy of the white-rot/brown-rot paradigm for wood decay fungi.</title>
        <authorList>
            <person name="Riley R."/>
            <person name="Salamov A.A."/>
            <person name="Brown D.W."/>
            <person name="Nagy L.G."/>
            <person name="Floudas D."/>
            <person name="Held B.W."/>
            <person name="Levasseur A."/>
            <person name="Lombard V."/>
            <person name="Morin E."/>
            <person name="Otillar R."/>
            <person name="Lindquist E.A."/>
            <person name="Sun H."/>
            <person name="LaButti K.M."/>
            <person name="Schmutz J."/>
            <person name="Jabbour D."/>
            <person name="Luo H."/>
            <person name="Baker S.E."/>
            <person name="Pisabarro A.G."/>
            <person name="Walton J.D."/>
            <person name="Blanchette R.A."/>
            <person name="Henrissat B."/>
            <person name="Martin F."/>
            <person name="Cullen D."/>
            <person name="Hibbett D.S."/>
            <person name="Grigoriev I.V."/>
        </authorList>
    </citation>
    <scope>NUCLEOTIDE SEQUENCE [LARGE SCALE GENOMIC DNA]</scope>
    <source>
        <strain evidence="3">CBS 339.88</strain>
    </source>
</reference>
<keyword evidence="1" id="KW-0732">Signal</keyword>
<keyword evidence="3" id="KW-1185">Reference proteome</keyword>
<organism evidence="2 3">
    <name type="scientific">Galerina marginata (strain CBS 339.88)</name>
    <dbReference type="NCBI Taxonomy" id="685588"/>
    <lineage>
        <taxon>Eukaryota</taxon>
        <taxon>Fungi</taxon>
        <taxon>Dikarya</taxon>
        <taxon>Basidiomycota</taxon>
        <taxon>Agaricomycotina</taxon>
        <taxon>Agaricomycetes</taxon>
        <taxon>Agaricomycetidae</taxon>
        <taxon>Agaricales</taxon>
        <taxon>Agaricineae</taxon>
        <taxon>Strophariaceae</taxon>
        <taxon>Galerina</taxon>
    </lineage>
</organism>
<proteinExistence type="predicted"/>
<dbReference type="HOGENOM" id="CLU_2277711_0_0_1"/>
<feature type="chain" id="PRO_5001649016" evidence="1">
    <location>
        <begin position="25"/>
        <end position="108"/>
    </location>
</feature>
<dbReference type="Proteomes" id="UP000027222">
    <property type="component" value="Unassembled WGS sequence"/>
</dbReference>
<accession>A0A067SL64</accession>
<name>A0A067SL64_GALM3</name>
<dbReference type="EMBL" id="KL142391">
    <property type="protein sequence ID" value="KDR71700.1"/>
    <property type="molecule type" value="Genomic_DNA"/>
</dbReference>
<dbReference type="AlphaFoldDB" id="A0A067SL64"/>